<sequence length="154" mass="15655">MRLRTTTAAIVAVLAVTLVGCSSDEGGETEADATRSTVAEPSSASDDSASDDSASDDSASDDSGSAESAGIPPEPTGAERDAVLAAIRDVNGNLTHDEDKAVDAARNQCSSLDGGGSDPDHSAAQRFSYDGVTLTDDDGRHINIGLRKTLCPQS</sequence>
<keyword evidence="3" id="KW-1185">Reference proteome</keyword>
<protein>
    <recommendedName>
        <fullName evidence="4">DUF732 domain-containing protein</fullName>
    </recommendedName>
</protein>
<evidence type="ECO:0000313" key="3">
    <source>
        <dbReference type="Proteomes" id="UP001224433"/>
    </source>
</evidence>
<feature type="region of interest" description="Disordered" evidence="1">
    <location>
        <begin position="104"/>
        <end position="128"/>
    </location>
</feature>
<dbReference type="PROSITE" id="PS51257">
    <property type="entry name" value="PROKAR_LIPOPROTEIN"/>
    <property type="match status" value="1"/>
</dbReference>
<name>A0ABY9JR22_9ACTN</name>
<dbReference type="EMBL" id="CP120983">
    <property type="protein sequence ID" value="WLQ69161.1"/>
    <property type="molecule type" value="Genomic_DNA"/>
</dbReference>
<proteinExistence type="predicted"/>
<evidence type="ECO:0008006" key="4">
    <source>
        <dbReference type="Google" id="ProtNLM"/>
    </source>
</evidence>
<gene>
    <name evidence="2" type="ORF">P8A20_30800</name>
</gene>
<evidence type="ECO:0000256" key="1">
    <source>
        <dbReference type="SAM" id="MobiDB-lite"/>
    </source>
</evidence>
<feature type="compositionally biased region" description="Acidic residues" evidence="1">
    <location>
        <begin position="48"/>
        <end position="60"/>
    </location>
</feature>
<dbReference type="RefSeq" id="WP_306105240.1">
    <property type="nucleotide sequence ID" value="NZ_CP120983.1"/>
</dbReference>
<reference evidence="2 3" key="1">
    <citation type="submission" date="2023-03" db="EMBL/GenBank/DDBJ databases">
        <title>Isolation and description of six Streptomyces strains from soil environments, able to metabolize different microbial glucans.</title>
        <authorList>
            <person name="Widen T."/>
            <person name="Larsbrink J."/>
        </authorList>
    </citation>
    <scope>NUCLEOTIDE SEQUENCE [LARGE SCALE GENOMIC DNA]</scope>
    <source>
        <strain evidence="2 3">Alt3</strain>
    </source>
</reference>
<dbReference type="Proteomes" id="UP001224433">
    <property type="component" value="Chromosome"/>
</dbReference>
<feature type="region of interest" description="Disordered" evidence="1">
    <location>
        <begin position="22"/>
        <end position="81"/>
    </location>
</feature>
<organism evidence="2 3">
    <name type="scientific">Streptomyces glycanivorans</name>
    <dbReference type="NCBI Taxonomy" id="3033808"/>
    <lineage>
        <taxon>Bacteria</taxon>
        <taxon>Bacillati</taxon>
        <taxon>Actinomycetota</taxon>
        <taxon>Actinomycetes</taxon>
        <taxon>Kitasatosporales</taxon>
        <taxon>Streptomycetaceae</taxon>
        <taxon>Streptomyces</taxon>
    </lineage>
</organism>
<accession>A0ABY9JR22</accession>
<evidence type="ECO:0000313" key="2">
    <source>
        <dbReference type="EMBL" id="WLQ69161.1"/>
    </source>
</evidence>